<evidence type="ECO:0000256" key="2">
    <source>
        <dbReference type="ARBA" id="ARBA00005387"/>
    </source>
</evidence>
<evidence type="ECO:0000256" key="1">
    <source>
        <dbReference type="ARBA" id="ARBA00004123"/>
    </source>
</evidence>
<keyword evidence="11" id="KW-1185">Reference proteome</keyword>
<dbReference type="GO" id="GO:0005634">
    <property type="term" value="C:nucleus"/>
    <property type="evidence" value="ECO:0007669"/>
    <property type="project" value="UniProtKB-SubCell"/>
</dbReference>
<dbReference type="SUPFAM" id="SSF100939">
    <property type="entry name" value="SPOC domain-like"/>
    <property type="match status" value="1"/>
</dbReference>
<dbReference type="InterPro" id="IPR012921">
    <property type="entry name" value="SPOC_C"/>
</dbReference>
<evidence type="ECO:0000256" key="3">
    <source>
        <dbReference type="ARBA" id="ARBA00022553"/>
    </source>
</evidence>
<evidence type="ECO:0000259" key="8">
    <source>
        <dbReference type="PROSITE" id="PS50102"/>
    </source>
</evidence>
<dbReference type="InterPro" id="IPR016194">
    <property type="entry name" value="SPOC-like_C_dom_sf"/>
</dbReference>
<feature type="region of interest" description="Disordered" evidence="7">
    <location>
        <begin position="137"/>
        <end position="165"/>
    </location>
</feature>
<dbReference type="PROSITE" id="PS50102">
    <property type="entry name" value="RRM"/>
    <property type="match status" value="2"/>
</dbReference>
<dbReference type="Pfam" id="PF07744">
    <property type="entry name" value="SPOC"/>
    <property type="match status" value="1"/>
</dbReference>
<dbReference type="Gene3D" id="3.30.70.330">
    <property type="match status" value="3"/>
</dbReference>
<dbReference type="GO" id="GO:0003723">
    <property type="term" value="F:RNA binding"/>
    <property type="evidence" value="ECO:0007669"/>
    <property type="project" value="UniProtKB-UniRule"/>
</dbReference>
<feature type="region of interest" description="Disordered" evidence="7">
    <location>
        <begin position="331"/>
        <end position="358"/>
    </location>
</feature>
<proteinExistence type="inferred from homology"/>
<evidence type="ECO:0000256" key="6">
    <source>
        <dbReference type="PROSITE-ProRule" id="PRU00176"/>
    </source>
</evidence>
<dbReference type="InterPro" id="IPR012677">
    <property type="entry name" value="Nucleotide-bd_a/b_plait_sf"/>
</dbReference>
<dbReference type="InterPro" id="IPR000504">
    <property type="entry name" value="RRM_dom"/>
</dbReference>
<evidence type="ECO:0000256" key="4">
    <source>
        <dbReference type="ARBA" id="ARBA00022884"/>
    </source>
</evidence>
<dbReference type="InterPro" id="IPR035979">
    <property type="entry name" value="RBD_domain_sf"/>
</dbReference>
<dbReference type="SUPFAM" id="SSF54928">
    <property type="entry name" value="RNA-binding domain, RBD"/>
    <property type="match status" value="2"/>
</dbReference>
<sequence length="517" mass="58462">MSRHGDDRSRARSRYDETGDALSSFYRERFGSQSPDEYLNLRITQIDKGLQRDEIKDILYQEFKKYVPFEVKVVRNPGDEDRLAYVNFERKDAARKIRHTMLARLQKLLGRRILVDPAGIIRDQDGKFIPDRFNRASMQEQQRNRSGGRGISPRRSGGQGTWRLTEDDQKATRSLFVGNMPSDIHESEIRRVFEKYGGVEEVDIKRVENSTAAYAFVQFATIDAALDAKHNEHERAIRHGGPKCKIGYGKSQVSRKLWVGGLGPWVSADELSKEFDRYGPIDKLDYEEGSDHAYILYADLNAASDASRAMRNFDFDDHVIQIDYAKEDTAVRKRIGDRDHSPSSKRARESPPPAGKPIRTIEQLDEQYAFTWVGHVLLKKAEYALRLYRVAGTEKLLQTMLRDSDGNAVKLHVTQRLALSTQESLQDRLLASPIKQLAIMIGVGKEPKSIQPFANYLAEKDAAGVVTINDGIVYVFPPSDMATHLLARFAPNIHLLVDGAPNLLFILAPKVTSSSSP</sequence>
<organism evidence="10 11">
    <name type="scientific">Mesorhabditis spiculigera</name>
    <dbReference type="NCBI Taxonomy" id="96644"/>
    <lineage>
        <taxon>Eukaryota</taxon>
        <taxon>Metazoa</taxon>
        <taxon>Ecdysozoa</taxon>
        <taxon>Nematoda</taxon>
        <taxon>Chromadorea</taxon>
        <taxon>Rhabditida</taxon>
        <taxon>Rhabditina</taxon>
        <taxon>Rhabditomorpha</taxon>
        <taxon>Rhabditoidea</taxon>
        <taxon>Rhabditidae</taxon>
        <taxon>Mesorhabditinae</taxon>
        <taxon>Mesorhabditis</taxon>
    </lineage>
</organism>
<accession>A0AA36CPL4</accession>
<gene>
    <name evidence="10" type="ORF">MSPICULIGERA_LOCUS10515</name>
</gene>
<dbReference type="PROSITE" id="PS50917">
    <property type="entry name" value="SPOC"/>
    <property type="match status" value="1"/>
</dbReference>
<feature type="domain" description="SPOC" evidence="9">
    <location>
        <begin position="361"/>
        <end position="511"/>
    </location>
</feature>
<evidence type="ECO:0000313" key="10">
    <source>
        <dbReference type="EMBL" id="CAJ0572121.1"/>
    </source>
</evidence>
<keyword evidence="3" id="KW-0597">Phosphoprotein</keyword>
<evidence type="ECO:0000259" key="9">
    <source>
        <dbReference type="PROSITE" id="PS50917"/>
    </source>
</evidence>
<feature type="non-terminal residue" evidence="10">
    <location>
        <position position="1"/>
    </location>
</feature>
<dbReference type="PANTHER" id="PTHR23189">
    <property type="entry name" value="RNA RECOGNITION MOTIF-CONTAINING"/>
    <property type="match status" value="1"/>
</dbReference>
<feature type="compositionally biased region" description="Basic and acidic residues" evidence="7">
    <location>
        <begin position="331"/>
        <end position="349"/>
    </location>
</feature>
<comment type="similarity">
    <text evidence="2">Belongs to the RRM Spen family.</text>
</comment>
<keyword evidence="4 6" id="KW-0694">RNA-binding</keyword>
<dbReference type="Pfam" id="PF00076">
    <property type="entry name" value="RRM_1"/>
    <property type="match status" value="1"/>
</dbReference>
<reference evidence="10" key="1">
    <citation type="submission" date="2023-06" db="EMBL/GenBank/DDBJ databases">
        <authorList>
            <person name="Delattre M."/>
        </authorList>
    </citation>
    <scope>NUCLEOTIDE SEQUENCE</scope>
    <source>
        <strain evidence="10">AF72</strain>
    </source>
</reference>
<feature type="domain" description="RRM" evidence="8">
    <location>
        <begin position="255"/>
        <end position="327"/>
    </location>
</feature>
<protein>
    <submittedName>
        <fullName evidence="10">Uncharacterized protein</fullName>
    </submittedName>
</protein>
<dbReference type="Gene3D" id="2.40.290.10">
    <property type="match status" value="1"/>
</dbReference>
<dbReference type="AlphaFoldDB" id="A0AA36CPL4"/>
<comment type="caution">
    <text evidence="10">The sequence shown here is derived from an EMBL/GenBank/DDBJ whole genome shotgun (WGS) entry which is preliminary data.</text>
</comment>
<evidence type="ECO:0000256" key="7">
    <source>
        <dbReference type="SAM" id="MobiDB-lite"/>
    </source>
</evidence>
<feature type="domain" description="RRM" evidence="8">
    <location>
        <begin position="173"/>
        <end position="251"/>
    </location>
</feature>
<name>A0AA36CPL4_9BILA</name>
<dbReference type="EMBL" id="CATQJA010002591">
    <property type="protein sequence ID" value="CAJ0572121.1"/>
    <property type="molecule type" value="Genomic_DNA"/>
</dbReference>
<evidence type="ECO:0000313" key="11">
    <source>
        <dbReference type="Proteomes" id="UP001177023"/>
    </source>
</evidence>
<dbReference type="Proteomes" id="UP001177023">
    <property type="component" value="Unassembled WGS sequence"/>
</dbReference>
<keyword evidence="5" id="KW-0539">Nucleus</keyword>
<comment type="subcellular location">
    <subcellularLocation>
        <location evidence="1">Nucleus</location>
    </subcellularLocation>
</comment>
<dbReference type="InterPro" id="IPR010912">
    <property type="entry name" value="SPOC_met"/>
</dbReference>
<dbReference type="SMART" id="SM00360">
    <property type="entry name" value="RRM"/>
    <property type="match status" value="3"/>
</dbReference>
<evidence type="ECO:0000256" key="5">
    <source>
        <dbReference type="ARBA" id="ARBA00023242"/>
    </source>
</evidence>